<dbReference type="PANTHER" id="PTHR10073">
    <property type="entry name" value="DNA MISMATCH REPAIR PROTEIN MLH, PMS, MUTL"/>
    <property type="match status" value="1"/>
</dbReference>
<evidence type="ECO:0000256" key="2">
    <source>
        <dbReference type="ARBA" id="ARBA00022763"/>
    </source>
</evidence>
<dbReference type="SUPFAM" id="SSF55874">
    <property type="entry name" value="ATPase domain of HSP90 chaperone/DNA topoisomerase II/histidine kinase"/>
    <property type="match status" value="1"/>
</dbReference>
<feature type="region of interest" description="Disordered" evidence="3">
    <location>
        <begin position="770"/>
        <end position="790"/>
    </location>
</feature>
<accession>A0AAD6I1F4</accession>
<comment type="similarity">
    <text evidence="1">Belongs to the DNA mismatch repair MutL/HexB family.</text>
</comment>
<keyword evidence="6" id="KW-1185">Reference proteome</keyword>
<feature type="compositionally biased region" description="Polar residues" evidence="3">
    <location>
        <begin position="432"/>
        <end position="458"/>
    </location>
</feature>
<dbReference type="InterPro" id="IPR036890">
    <property type="entry name" value="HATPase_C_sf"/>
</dbReference>
<organism evidence="5 6">
    <name type="scientific">Penicillium canescens</name>
    <dbReference type="NCBI Taxonomy" id="5083"/>
    <lineage>
        <taxon>Eukaryota</taxon>
        <taxon>Fungi</taxon>
        <taxon>Dikarya</taxon>
        <taxon>Ascomycota</taxon>
        <taxon>Pezizomycotina</taxon>
        <taxon>Eurotiomycetes</taxon>
        <taxon>Eurotiomycetidae</taxon>
        <taxon>Eurotiales</taxon>
        <taxon>Aspergillaceae</taxon>
        <taxon>Penicillium</taxon>
    </lineage>
</organism>
<dbReference type="InterPro" id="IPR014762">
    <property type="entry name" value="DNA_mismatch_repair_CS"/>
</dbReference>
<dbReference type="Gene3D" id="3.30.230.10">
    <property type="match status" value="1"/>
</dbReference>
<keyword evidence="2" id="KW-0227">DNA damage</keyword>
<feature type="region of interest" description="Disordered" evidence="3">
    <location>
        <begin position="471"/>
        <end position="572"/>
    </location>
</feature>
<protein>
    <recommendedName>
        <fullName evidence="4">DNA mismatch repair protein S5 domain-containing protein</fullName>
    </recommendedName>
</protein>
<dbReference type="InterPro" id="IPR038973">
    <property type="entry name" value="MutL/Mlh/Pms-like"/>
</dbReference>
<sequence>MPIEALPQNTIQAIGSTSVISDPCSVVKELIDNALDASATSVQIEISQNTVDVIQVKDNGCGIPPEDQQYVCKRSFTSKIQTLDDLQNIGGSCLGFRGEALASVAEMSGVVALTTRVQSEVVGSCHKYGRNGELIGTQRTSHPLGTTVRIENFLKHIPVRRQTALKAATRALTRIKKLLQAYAMAQPSKRFSLKVLKAKNENNNWAYAPGAYPSLPDAALKIAGMEVSSCCIVKVLSSQSLAQYEGSSDQGDYEATAFLPKAPFDTSKINNAGQFISVDGRPLSSSRGIGQEIVKLFKLYVRLAASQTEYSKTVTDPFLCLQISCPRGTYDVNIEPAKDDLLFENRDLVLSLAESLFRDHYGELAGNERKIVNKENVASSNVGASNSGFDLLMARKTPAELVTQSHQTEDSFGDAIFCTPLSQRTPRPETITLPTDNQVTSNGSPEQSNANKAKRSSFVNPWSVSRINASFRTPRREQNQFSQRSPVDLVVQSSEDFRRRNSEPRSLQRSPDTPDIPSPPVSRIASGSPVRRRHQNSQEPIDTSPEVPHLSSARRAERERDRERYGNGALDTWFQRTTQVSLQQSPMEEEPIQESGSPLSSLAQERFGLHAGRSLNNPPVDGQNGRQLGDLSENGQTHQSFRRASSLPRGLNDNTDESIDSGRGFPVLDRWASRLHEGVDVEETSDLEKALDFERRKRQAIQSSRMRFRENEFLSSSQPALPISHSPHHSRYLAAKAALTSSQSSTTDPFSIATLSPHDPRAYLMRNQVSNQSDESVAPGRKSQKVPASRLPFERIPDGYDLHDLETTCSVDLSLISRISGENMRDDLCTQNDNEAMAFSGSNVKIFTPLWDERLSFLMQRKFKKDDQSLSSTWRTDLYTIISTHLRDIDGS</sequence>
<evidence type="ECO:0000256" key="1">
    <source>
        <dbReference type="ARBA" id="ARBA00006082"/>
    </source>
</evidence>
<dbReference type="InterPro" id="IPR020568">
    <property type="entry name" value="Ribosomal_Su5_D2-typ_SF"/>
</dbReference>
<dbReference type="Proteomes" id="UP001219568">
    <property type="component" value="Unassembled WGS sequence"/>
</dbReference>
<dbReference type="Pfam" id="PF02518">
    <property type="entry name" value="HATPase_c"/>
    <property type="match status" value="1"/>
</dbReference>
<name>A0AAD6I1F4_PENCN</name>
<reference evidence="5" key="2">
    <citation type="submission" date="2023-01" db="EMBL/GenBank/DDBJ databases">
        <authorList>
            <person name="Petersen C."/>
        </authorList>
    </citation>
    <scope>NUCLEOTIDE SEQUENCE</scope>
    <source>
        <strain evidence="5">IBT 15450</strain>
    </source>
</reference>
<dbReference type="InterPro" id="IPR002099">
    <property type="entry name" value="MutL/Mlh/PMS"/>
</dbReference>
<evidence type="ECO:0000313" key="6">
    <source>
        <dbReference type="Proteomes" id="UP001219568"/>
    </source>
</evidence>
<dbReference type="AlphaFoldDB" id="A0AAD6I1F4"/>
<dbReference type="InterPro" id="IPR013507">
    <property type="entry name" value="DNA_mismatch_S5_2-like"/>
</dbReference>
<feature type="compositionally biased region" description="Polar residues" evidence="3">
    <location>
        <begin position="633"/>
        <end position="643"/>
    </location>
</feature>
<evidence type="ECO:0000256" key="3">
    <source>
        <dbReference type="SAM" id="MobiDB-lite"/>
    </source>
</evidence>
<feature type="region of interest" description="Disordered" evidence="3">
    <location>
        <begin position="580"/>
        <end position="599"/>
    </location>
</feature>
<dbReference type="InterPro" id="IPR014721">
    <property type="entry name" value="Ribsml_uS5_D2-typ_fold_subgr"/>
</dbReference>
<dbReference type="GO" id="GO:0006298">
    <property type="term" value="P:mismatch repair"/>
    <property type="evidence" value="ECO:0007669"/>
    <property type="project" value="InterPro"/>
</dbReference>
<dbReference type="NCBIfam" id="TIGR00585">
    <property type="entry name" value="mutl"/>
    <property type="match status" value="1"/>
</dbReference>
<dbReference type="PANTHER" id="PTHR10073:SF41">
    <property type="entry name" value="MISMATCH REPAIR PROTEIN, PUTATIVE (AFU_ORTHOLOGUE AFUA_8G05820)-RELATED"/>
    <property type="match status" value="1"/>
</dbReference>
<reference evidence="5" key="1">
    <citation type="journal article" date="2023" name="IMA Fungus">
        <title>Comparative genomic study of the Penicillium genus elucidates a diverse pangenome and 15 lateral gene transfer events.</title>
        <authorList>
            <person name="Petersen C."/>
            <person name="Sorensen T."/>
            <person name="Nielsen M.R."/>
            <person name="Sondergaard T.E."/>
            <person name="Sorensen J.L."/>
            <person name="Fitzpatrick D.A."/>
            <person name="Frisvad J.C."/>
            <person name="Nielsen K.L."/>
        </authorList>
    </citation>
    <scope>NUCLEOTIDE SEQUENCE</scope>
    <source>
        <strain evidence="5">IBT 15450</strain>
    </source>
</reference>
<dbReference type="GO" id="GO:0061982">
    <property type="term" value="P:meiosis I cell cycle process"/>
    <property type="evidence" value="ECO:0007669"/>
    <property type="project" value="UniProtKB-ARBA"/>
</dbReference>
<dbReference type="EMBL" id="JAQJZL010000015">
    <property type="protein sequence ID" value="KAJ6026449.1"/>
    <property type="molecule type" value="Genomic_DNA"/>
</dbReference>
<comment type="caution">
    <text evidence="5">The sequence shown here is derived from an EMBL/GenBank/DDBJ whole genome shotgun (WGS) entry which is preliminary data.</text>
</comment>
<dbReference type="SUPFAM" id="SSF54211">
    <property type="entry name" value="Ribosomal protein S5 domain 2-like"/>
    <property type="match status" value="1"/>
</dbReference>
<dbReference type="FunFam" id="3.30.565.10:FF:000017">
    <property type="entry name" value="PMS1 homolog 1, mismatch repair system component"/>
    <property type="match status" value="1"/>
</dbReference>
<evidence type="ECO:0000313" key="5">
    <source>
        <dbReference type="EMBL" id="KAJ6026449.1"/>
    </source>
</evidence>
<dbReference type="PROSITE" id="PS00058">
    <property type="entry name" value="DNA_MISMATCH_REPAIR_1"/>
    <property type="match status" value="1"/>
</dbReference>
<feature type="region of interest" description="Disordered" evidence="3">
    <location>
        <begin position="611"/>
        <end position="660"/>
    </location>
</feature>
<feature type="compositionally biased region" description="Basic and acidic residues" evidence="3">
    <location>
        <begin position="554"/>
        <end position="565"/>
    </location>
</feature>
<dbReference type="GO" id="GO:0005524">
    <property type="term" value="F:ATP binding"/>
    <property type="evidence" value="ECO:0007669"/>
    <property type="project" value="InterPro"/>
</dbReference>
<evidence type="ECO:0000259" key="4">
    <source>
        <dbReference type="SMART" id="SM01340"/>
    </source>
</evidence>
<dbReference type="Gene3D" id="3.30.565.10">
    <property type="entry name" value="Histidine kinase-like ATPase, C-terminal domain"/>
    <property type="match status" value="1"/>
</dbReference>
<dbReference type="Pfam" id="PF01119">
    <property type="entry name" value="DNA_mis_repair"/>
    <property type="match status" value="1"/>
</dbReference>
<dbReference type="GO" id="GO:0032389">
    <property type="term" value="C:MutLalpha complex"/>
    <property type="evidence" value="ECO:0007669"/>
    <property type="project" value="TreeGrafter"/>
</dbReference>
<dbReference type="GO" id="GO:0140664">
    <property type="term" value="F:ATP-dependent DNA damage sensor activity"/>
    <property type="evidence" value="ECO:0007669"/>
    <property type="project" value="InterPro"/>
</dbReference>
<dbReference type="GO" id="GO:0016887">
    <property type="term" value="F:ATP hydrolysis activity"/>
    <property type="evidence" value="ECO:0007669"/>
    <property type="project" value="InterPro"/>
</dbReference>
<proteinExistence type="inferred from homology"/>
<feature type="domain" description="DNA mismatch repair protein S5" evidence="4">
    <location>
        <begin position="219"/>
        <end position="362"/>
    </location>
</feature>
<feature type="region of interest" description="Disordered" evidence="3">
    <location>
        <begin position="422"/>
        <end position="458"/>
    </location>
</feature>
<dbReference type="InterPro" id="IPR003594">
    <property type="entry name" value="HATPase_dom"/>
</dbReference>
<gene>
    <name evidence="5" type="ORF">N7460_011266</name>
</gene>
<dbReference type="SMART" id="SM01340">
    <property type="entry name" value="DNA_mis_repair"/>
    <property type="match status" value="1"/>
</dbReference>
<dbReference type="GO" id="GO:0030983">
    <property type="term" value="F:mismatched DNA binding"/>
    <property type="evidence" value="ECO:0007669"/>
    <property type="project" value="InterPro"/>
</dbReference>